<name>A0ABW8DVE8_9PSED</name>
<organism evidence="3 4">
    <name type="scientific">Pseudomonas sivasensis</name>
    <dbReference type="NCBI Taxonomy" id="1880678"/>
    <lineage>
        <taxon>Bacteria</taxon>
        <taxon>Pseudomonadati</taxon>
        <taxon>Pseudomonadota</taxon>
        <taxon>Gammaproteobacteria</taxon>
        <taxon>Pseudomonadales</taxon>
        <taxon>Pseudomonadaceae</taxon>
        <taxon>Pseudomonas</taxon>
    </lineage>
</organism>
<dbReference type="SMART" id="SM00495">
    <property type="entry name" value="ChtBD3"/>
    <property type="match status" value="1"/>
</dbReference>
<keyword evidence="4" id="KW-1185">Reference proteome</keyword>
<dbReference type="InterPro" id="IPR003610">
    <property type="entry name" value="CBM5/12"/>
</dbReference>
<dbReference type="RefSeq" id="WP_401379483.1">
    <property type="nucleotide sequence ID" value="NZ_JBIUWZ010000001.1"/>
</dbReference>
<evidence type="ECO:0000259" key="2">
    <source>
        <dbReference type="SMART" id="SM00495"/>
    </source>
</evidence>
<evidence type="ECO:0000313" key="4">
    <source>
        <dbReference type="Proteomes" id="UP001617213"/>
    </source>
</evidence>
<dbReference type="EMBL" id="JBIUWZ010000001">
    <property type="protein sequence ID" value="MFJ2676600.1"/>
    <property type="molecule type" value="Genomic_DNA"/>
</dbReference>
<accession>A0ABW8DVE8</accession>
<dbReference type="Gene3D" id="2.10.10.20">
    <property type="entry name" value="Carbohydrate-binding module superfamily 5/12"/>
    <property type="match status" value="1"/>
</dbReference>
<sequence>MTVSPTFTAPTTAGARSIGLTVTDAANRTASASHSVIISPPEQAGDCAPPWVASKAYSVNNEKVSYDRYNYEVAHWTQNQRPDLNWVITGSAKPWRRLAPCAP</sequence>
<keyword evidence="1" id="KW-0378">Hydrolase</keyword>
<dbReference type="SUPFAM" id="SSF51055">
    <property type="entry name" value="Carbohydrate binding domain"/>
    <property type="match status" value="1"/>
</dbReference>
<protein>
    <recommendedName>
        <fullName evidence="2">Chitin-binding type-3 domain-containing protein</fullName>
    </recommendedName>
</protein>
<reference evidence="3 4" key="1">
    <citation type="submission" date="2024-10" db="EMBL/GenBank/DDBJ databases">
        <title>The Natural Products Discovery Center: Release of the First 8490 Sequenced Strains for Exploring Actinobacteria Biosynthetic Diversity.</title>
        <authorList>
            <person name="Kalkreuter E."/>
            <person name="Kautsar S.A."/>
            <person name="Yang D."/>
            <person name="Bader C.D."/>
            <person name="Teijaro C.N."/>
            <person name="Fluegel L."/>
            <person name="Davis C.M."/>
            <person name="Simpson J.R."/>
            <person name="Lauterbach L."/>
            <person name="Steele A.D."/>
            <person name="Gui C."/>
            <person name="Meng S."/>
            <person name="Li G."/>
            <person name="Viehrig K."/>
            <person name="Ye F."/>
            <person name="Su P."/>
            <person name="Kiefer A.F."/>
            <person name="Nichols A."/>
            <person name="Cepeda A.J."/>
            <person name="Yan W."/>
            <person name="Fan B."/>
            <person name="Jiang Y."/>
            <person name="Adhikari A."/>
            <person name="Zheng C.-J."/>
            <person name="Schuster L."/>
            <person name="Cowan T.M."/>
            <person name="Smanski M.J."/>
            <person name="Chevrette M.G."/>
            <person name="De Carvalho L.P.S."/>
            <person name="Shen B."/>
        </authorList>
    </citation>
    <scope>NUCLEOTIDE SEQUENCE [LARGE SCALE GENOMIC DNA]</scope>
    <source>
        <strain evidence="3 4">NPDC087581</strain>
    </source>
</reference>
<dbReference type="InterPro" id="IPR036573">
    <property type="entry name" value="CBM_sf_5/12"/>
</dbReference>
<comment type="caution">
    <text evidence="3">The sequence shown here is derived from an EMBL/GenBank/DDBJ whole genome shotgun (WGS) entry which is preliminary data.</text>
</comment>
<dbReference type="Proteomes" id="UP001617213">
    <property type="component" value="Unassembled WGS sequence"/>
</dbReference>
<feature type="domain" description="Chitin-binding type-3" evidence="2">
    <location>
        <begin position="48"/>
        <end position="98"/>
    </location>
</feature>
<gene>
    <name evidence="3" type="ORF">ACIOWJ_00645</name>
</gene>
<dbReference type="CDD" id="cd12215">
    <property type="entry name" value="ChiC_BD"/>
    <property type="match status" value="1"/>
</dbReference>
<proteinExistence type="predicted"/>
<evidence type="ECO:0000313" key="3">
    <source>
        <dbReference type="EMBL" id="MFJ2676600.1"/>
    </source>
</evidence>
<evidence type="ECO:0000256" key="1">
    <source>
        <dbReference type="ARBA" id="ARBA00022801"/>
    </source>
</evidence>